<dbReference type="InterPro" id="IPR011008">
    <property type="entry name" value="Dimeric_a/b-barrel"/>
</dbReference>
<gene>
    <name evidence="1" type="ORF">MHEC_22700</name>
</gene>
<proteinExistence type="predicted"/>
<protein>
    <recommendedName>
        <fullName evidence="3">EthD domain-containing protein</fullName>
    </recommendedName>
</protein>
<name>A0A7R7JFV8_9MYCO</name>
<accession>A0A7R7JFV8</accession>
<evidence type="ECO:0008006" key="3">
    <source>
        <dbReference type="Google" id="ProtNLM"/>
    </source>
</evidence>
<sequence>MDEQTWLARWQRDHTPVALETQATFGYTQNWVVRVLTPDAPAIAGIVEELFPAEAISDLKAFFGAADDDDLQHRLSRMLSSTTAFGANTNIDTVPTSRYVLKTPFR</sequence>
<dbReference type="SUPFAM" id="SSF54909">
    <property type="entry name" value="Dimeric alpha+beta barrel"/>
    <property type="match status" value="1"/>
</dbReference>
<keyword evidence="2" id="KW-1185">Reference proteome</keyword>
<dbReference type="AlphaFoldDB" id="A0A7R7JFV8"/>
<reference evidence="1 2" key="1">
    <citation type="submission" date="2020-12" db="EMBL/GenBank/DDBJ databases">
        <title>Complete genome sequence of Mycobacterium heckeshornense JCM 15655T, closely related to a pathogenic non-tuberculous mycobacterial species Mycobacterium xenopi.</title>
        <authorList>
            <person name="Yoshida M."/>
            <person name="Fukano H."/>
            <person name="Asakura T."/>
            <person name="Suzuki M."/>
            <person name="Hoshino Y."/>
        </authorList>
    </citation>
    <scope>NUCLEOTIDE SEQUENCE [LARGE SCALE GENOMIC DNA]</scope>
    <source>
        <strain evidence="1 2">JCM 15655</strain>
    </source>
</reference>
<organism evidence="1 2">
    <name type="scientific">Mycobacterium heckeshornense</name>
    <dbReference type="NCBI Taxonomy" id="110505"/>
    <lineage>
        <taxon>Bacteria</taxon>
        <taxon>Bacillati</taxon>
        <taxon>Actinomycetota</taxon>
        <taxon>Actinomycetes</taxon>
        <taxon>Mycobacteriales</taxon>
        <taxon>Mycobacteriaceae</taxon>
        <taxon>Mycobacterium</taxon>
    </lineage>
</organism>
<dbReference type="EMBL" id="AP024237">
    <property type="protein sequence ID" value="BCO35837.1"/>
    <property type="molecule type" value="Genomic_DNA"/>
</dbReference>
<evidence type="ECO:0000313" key="2">
    <source>
        <dbReference type="Proteomes" id="UP000595446"/>
    </source>
</evidence>
<evidence type="ECO:0000313" key="1">
    <source>
        <dbReference type="EMBL" id="BCO35837.1"/>
    </source>
</evidence>
<dbReference type="Proteomes" id="UP000595446">
    <property type="component" value="Chromosome"/>
</dbReference>